<dbReference type="Proteomes" id="UP000318571">
    <property type="component" value="Chromosome 7"/>
</dbReference>
<sequence length="127" mass="13193">MSTNGSSSSTTNGIDPLSPSSSASSTAGMPASAASAGAVVASSNAAMVLANRSGQDRLRELEALFLEGPDSGVHEAKSFSTETLLDILLVLYNECCNSSLRKEKTVTDFIELVTRVILEAQFGAKSF</sequence>
<proteinExistence type="predicted"/>
<feature type="region of interest" description="Disordered" evidence="1">
    <location>
        <begin position="1"/>
        <end position="29"/>
    </location>
</feature>
<reference evidence="2 3" key="1">
    <citation type="journal article" date="2018" name="Nat. Ecol. Evol.">
        <title>Genomic signatures of mitonuclear coevolution across populations of Tigriopus californicus.</title>
        <authorList>
            <person name="Barreto F.S."/>
            <person name="Watson E.T."/>
            <person name="Lima T.G."/>
            <person name="Willett C.S."/>
            <person name="Edmands S."/>
            <person name="Li W."/>
            <person name="Burton R.S."/>
        </authorList>
    </citation>
    <scope>NUCLEOTIDE SEQUENCE [LARGE SCALE GENOMIC DNA]</scope>
    <source>
        <strain evidence="2 3">San Diego</strain>
    </source>
</reference>
<keyword evidence="3" id="KW-1185">Reference proteome</keyword>
<comment type="caution">
    <text evidence="2">The sequence shown here is derived from an EMBL/GenBank/DDBJ whole genome shotgun (WGS) entry which is preliminary data.</text>
</comment>
<protein>
    <submittedName>
        <fullName evidence="2">Uncharacterized protein</fullName>
    </submittedName>
</protein>
<evidence type="ECO:0000313" key="3">
    <source>
        <dbReference type="Proteomes" id="UP000318571"/>
    </source>
</evidence>
<dbReference type="AlphaFoldDB" id="A0A553P4P6"/>
<evidence type="ECO:0000256" key="1">
    <source>
        <dbReference type="SAM" id="MobiDB-lite"/>
    </source>
</evidence>
<dbReference type="Gene3D" id="3.30.200.20">
    <property type="entry name" value="Phosphorylase Kinase, domain 1"/>
    <property type="match status" value="1"/>
</dbReference>
<name>A0A553P4P6_TIGCA</name>
<dbReference type="STRING" id="6832.A0A553P4P6"/>
<dbReference type="EMBL" id="VCGU01000008">
    <property type="protein sequence ID" value="TRY72632.1"/>
    <property type="molecule type" value="Genomic_DNA"/>
</dbReference>
<accession>A0A553P4P6</accession>
<organism evidence="2 3">
    <name type="scientific">Tigriopus californicus</name>
    <name type="common">Marine copepod</name>
    <dbReference type="NCBI Taxonomy" id="6832"/>
    <lineage>
        <taxon>Eukaryota</taxon>
        <taxon>Metazoa</taxon>
        <taxon>Ecdysozoa</taxon>
        <taxon>Arthropoda</taxon>
        <taxon>Crustacea</taxon>
        <taxon>Multicrustacea</taxon>
        <taxon>Hexanauplia</taxon>
        <taxon>Copepoda</taxon>
        <taxon>Harpacticoida</taxon>
        <taxon>Harpacticidae</taxon>
        <taxon>Tigriopus</taxon>
    </lineage>
</organism>
<gene>
    <name evidence="2" type="ORF">TCAL_17134</name>
</gene>
<evidence type="ECO:0000313" key="2">
    <source>
        <dbReference type="EMBL" id="TRY72632.1"/>
    </source>
</evidence>